<evidence type="ECO:0000313" key="4">
    <source>
        <dbReference type="Proteomes" id="UP000000263"/>
    </source>
</evidence>
<dbReference type="CDD" id="cd02440">
    <property type="entry name" value="AdoMet_MTases"/>
    <property type="match status" value="1"/>
</dbReference>
<keyword evidence="1" id="KW-0175">Coiled coil</keyword>
<dbReference type="RefSeq" id="WP_012122114.1">
    <property type="nucleotide sequence ID" value="NC_009767.1"/>
</dbReference>
<evidence type="ECO:0000256" key="1">
    <source>
        <dbReference type="SAM" id="Coils"/>
    </source>
</evidence>
<dbReference type="STRING" id="383372.Rcas_3642"/>
<dbReference type="HOGENOM" id="CLU_780489_0_0_0"/>
<dbReference type="EMBL" id="CP000804">
    <property type="protein sequence ID" value="ABU59691.1"/>
    <property type="molecule type" value="Genomic_DNA"/>
</dbReference>
<evidence type="ECO:0000259" key="2">
    <source>
        <dbReference type="Pfam" id="PF08241"/>
    </source>
</evidence>
<dbReference type="SUPFAM" id="SSF53335">
    <property type="entry name" value="S-adenosyl-L-methionine-dependent methyltransferases"/>
    <property type="match status" value="1"/>
</dbReference>
<feature type="domain" description="Methyltransferase type 11" evidence="2">
    <location>
        <begin position="57"/>
        <end position="148"/>
    </location>
</feature>
<dbReference type="eggNOG" id="COG0500">
    <property type="taxonomic scope" value="Bacteria"/>
</dbReference>
<evidence type="ECO:0000313" key="3">
    <source>
        <dbReference type="EMBL" id="ABU59691.1"/>
    </source>
</evidence>
<dbReference type="InterPro" id="IPR013216">
    <property type="entry name" value="Methyltransf_11"/>
</dbReference>
<dbReference type="GO" id="GO:0008757">
    <property type="term" value="F:S-adenosylmethionine-dependent methyltransferase activity"/>
    <property type="evidence" value="ECO:0007669"/>
    <property type="project" value="InterPro"/>
</dbReference>
<reference evidence="3 4" key="1">
    <citation type="submission" date="2007-08" db="EMBL/GenBank/DDBJ databases">
        <title>Complete sequence of Roseiflexus castenholzii DSM 13941.</title>
        <authorList>
            <consortium name="US DOE Joint Genome Institute"/>
            <person name="Copeland A."/>
            <person name="Lucas S."/>
            <person name="Lapidus A."/>
            <person name="Barry K."/>
            <person name="Glavina del Rio T."/>
            <person name="Dalin E."/>
            <person name="Tice H."/>
            <person name="Pitluck S."/>
            <person name="Thompson L.S."/>
            <person name="Brettin T."/>
            <person name="Bruce D."/>
            <person name="Detter J.C."/>
            <person name="Han C."/>
            <person name="Tapia R."/>
            <person name="Schmutz J."/>
            <person name="Larimer F."/>
            <person name="Land M."/>
            <person name="Hauser L."/>
            <person name="Kyrpides N."/>
            <person name="Mikhailova N."/>
            <person name="Bryant D.A."/>
            <person name="Hanada S."/>
            <person name="Tsukatani Y."/>
            <person name="Richardson P."/>
        </authorList>
    </citation>
    <scope>NUCLEOTIDE SEQUENCE [LARGE SCALE GENOMIC DNA]</scope>
    <source>
        <strain evidence="4">DSM 13941 / HLO8</strain>
    </source>
</reference>
<dbReference type="Gene3D" id="3.40.50.150">
    <property type="entry name" value="Vaccinia Virus protein VP39"/>
    <property type="match status" value="1"/>
</dbReference>
<name>A7NQ45_ROSCS</name>
<gene>
    <name evidence="3" type="ordered locus">Rcas_3642</name>
</gene>
<dbReference type="Gene3D" id="1.10.287.1490">
    <property type="match status" value="1"/>
</dbReference>
<dbReference type="OrthoDB" id="7365827at2"/>
<keyword evidence="3" id="KW-0489">Methyltransferase</keyword>
<keyword evidence="3" id="KW-0808">Transferase</keyword>
<dbReference type="KEGG" id="rca:Rcas_3642"/>
<sequence>MNDSQVYVPKNYQYWRDHGSEWFDEYERRQKYMLCYHIQRVMLADYMRHSRPARVIEFGCGPGRHLKYLSRIEGIDVYGYDQSAAMVSGCLRWTTSEWIAEHVIVGEPVGPLPYPDRHFDIVYTVEALIHTRPEDVGVVLAELVRVSKWQVLHLEPAQGVQIFEDAHDGSWCHDIVAAYRQLGYECEVLPSGYIVQQPYRVILDPARPVYTWPSDMLDLLRRMESDIQPTLDQLAQNINDLSSQIVNLRAELAEAEARGRQMQQQWEATQAALKEEQRKNRQLAQNINNLSSQIVNLRAELEEAEARGQQMQQQWEATQAALEEEQRKNRILMYQQARFEEFINQLRHALKMPIE</sequence>
<dbReference type="Proteomes" id="UP000000263">
    <property type="component" value="Chromosome"/>
</dbReference>
<dbReference type="InterPro" id="IPR029063">
    <property type="entry name" value="SAM-dependent_MTases_sf"/>
</dbReference>
<protein>
    <submittedName>
        <fullName evidence="3">Methyltransferase type 11</fullName>
    </submittedName>
</protein>
<dbReference type="GO" id="GO:0032259">
    <property type="term" value="P:methylation"/>
    <property type="evidence" value="ECO:0007669"/>
    <property type="project" value="UniProtKB-KW"/>
</dbReference>
<keyword evidence="4" id="KW-1185">Reference proteome</keyword>
<organism evidence="3 4">
    <name type="scientific">Roseiflexus castenholzii (strain DSM 13941 / HLO8)</name>
    <dbReference type="NCBI Taxonomy" id="383372"/>
    <lineage>
        <taxon>Bacteria</taxon>
        <taxon>Bacillati</taxon>
        <taxon>Chloroflexota</taxon>
        <taxon>Chloroflexia</taxon>
        <taxon>Chloroflexales</taxon>
        <taxon>Roseiflexineae</taxon>
        <taxon>Roseiflexaceae</taxon>
        <taxon>Roseiflexus</taxon>
    </lineage>
</organism>
<feature type="coiled-coil region" evidence="1">
    <location>
        <begin position="231"/>
        <end position="321"/>
    </location>
</feature>
<accession>A7NQ45</accession>
<dbReference type="Pfam" id="PF08241">
    <property type="entry name" value="Methyltransf_11"/>
    <property type="match status" value="1"/>
</dbReference>
<dbReference type="AlphaFoldDB" id="A7NQ45"/>
<proteinExistence type="predicted"/>